<gene>
    <name evidence="14" type="ORF">D5400_16525</name>
</gene>
<name>A0A3Q8XQ02_9HYPH</name>
<dbReference type="PANTHER" id="PTHR45436">
    <property type="entry name" value="SENSOR HISTIDINE KINASE YKOH"/>
    <property type="match status" value="1"/>
</dbReference>
<evidence type="ECO:0000256" key="7">
    <source>
        <dbReference type="ARBA" id="ARBA00022777"/>
    </source>
</evidence>
<dbReference type="InterPro" id="IPR003661">
    <property type="entry name" value="HisK_dim/P_dom"/>
</dbReference>
<evidence type="ECO:0000256" key="6">
    <source>
        <dbReference type="ARBA" id="ARBA00022692"/>
    </source>
</evidence>
<evidence type="ECO:0000259" key="13">
    <source>
        <dbReference type="PROSITE" id="PS50885"/>
    </source>
</evidence>
<dbReference type="InterPro" id="IPR050428">
    <property type="entry name" value="TCS_sensor_his_kinase"/>
</dbReference>
<keyword evidence="7" id="KW-0418">Kinase</keyword>
<dbReference type="RefSeq" id="WP_126010987.1">
    <property type="nucleotide sequence ID" value="NZ_CP032509.1"/>
</dbReference>
<evidence type="ECO:0000256" key="4">
    <source>
        <dbReference type="ARBA" id="ARBA00022553"/>
    </source>
</evidence>
<evidence type="ECO:0000256" key="9">
    <source>
        <dbReference type="ARBA" id="ARBA00023012"/>
    </source>
</evidence>
<feature type="transmembrane region" description="Helical" evidence="11">
    <location>
        <begin position="12"/>
        <end position="34"/>
    </location>
</feature>
<dbReference type="PANTHER" id="PTHR45436:SF8">
    <property type="entry name" value="HISTIDINE KINASE"/>
    <property type="match status" value="1"/>
</dbReference>
<dbReference type="EMBL" id="CP032509">
    <property type="protein sequence ID" value="AZN72662.1"/>
    <property type="molecule type" value="Genomic_DNA"/>
</dbReference>
<keyword evidence="10 11" id="KW-0472">Membrane</keyword>
<sequence length="470" mass="51310">MKRLRALFGTTAVRLSALYLGLFALCAVALVFYVTAISGNLLRAQTQEAIDAEMRFLSRAYQTGGITRLVRVVERRSRQPGAGLYTITAPNGEIIAGNVASLQPGTLDREGWTALPFRYDRYTENDDTARQHTALAQIVFLPNGMRLLVGRDLGEPELFRNLVRRALVIALAIMGFGALAIWFFVGRRALQRIDRMDQASRKIIAGDLGQRLPVGSSGDEFDRLSESLNAMIGRIEKLNEGLRQVSDNIAHDLKTPLTRLRNRAEMALAASDTVDDYRGAMEDVIGESDQLIRTFNALLMIARVEAGSAAAELQDIDLSEIVTDTVELYEPLAEDAGVTLTTAVAPGISVKGNRELVGQALANLIDNAIKYTAGLPSARIDVRLERVSEGPMITVADNGNGIPADKRAAAVQRFVRLDDSRSRPGTGLGLSLVEAVMHLHRGRLELLDGLPHEEADDLRPGLAVRMRFDG</sequence>
<keyword evidence="9" id="KW-0902">Two-component regulatory system</keyword>
<feature type="domain" description="Histidine kinase" evidence="12">
    <location>
        <begin position="248"/>
        <end position="446"/>
    </location>
</feature>
<evidence type="ECO:0000313" key="15">
    <source>
        <dbReference type="Proteomes" id="UP000268192"/>
    </source>
</evidence>
<dbReference type="SUPFAM" id="SSF55874">
    <property type="entry name" value="ATPase domain of HSP90 chaperone/DNA topoisomerase II/histidine kinase"/>
    <property type="match status" value="1"/>
</dbReference>
<dbReference type="EC" id="2.7.13.3" evidence="3"/>
<dbReference type="InterPro" id="IPR036890">
    <property type="entry name" value="HATPase_C_sf"/>
</dbReference>
<dbReference type="InterPro" id="IPR005467">
    <property type="entry name" value="His_kinase_dom"/>
</dbReference>
<feature type="transmembrane region" description="Helical" evidence="11">
    <location>
        <begin position="166"/>
        <end position="185"/>
    </location>
</feature>
<keyword evidence="15" id="KW-1185">Reference proteome</keyword>
<dbReference type="PRINTS" id="PR00344">
    <property type="entry name" value="BCTRLSENSOR"/>
</dbReference>
<keyword evidence="4" id="KW-0597">Phosphoprotein</keyword>
<dbReference type="Pfam" id="PF00512">
    <property type="entry name" value="HisKA"/>
    <property type="match status" value="1"/>
</dbReference>
<dbReference type="Gene3D" id="1.10.287.130">
    <property type="match status" value="1"/>
</dbReference>
<dbReference type="Gene3D" id="3.30.565.10">
    <property type="entry name" value="Histidine kinase-like ATPase, C-terminal domain"/>
    <property type="match status" value="1"/>
</dbReference>
<dbReference type="InterPro" id="IPR003594">
    <property type="entry name" value="HATPase_dom"/>
</dbReference>
<dbReference type="SMART" id="SM00387">
    <property type="entry name" value="HATPase_c"/>
    <property type="match status" value="1"/>
</dbReference>
<dbReference type="Pfam" id="PF00672">
    <property type="entry name" value="HAMP"/>
    <property type="match status" value="1"/>
</dbReference>
<dbReference type="CDD" id="cd00075">
    <property type="entry name" value="HATPase"/>
    <property type="match status" value="1"/>
</dbReference>
<dbReference type="Proteomes" id="UP000268192">
    <property type="component" value="Chromosome"/>
</dbReference>
<evidence type="ECO:0000313" key="14">
    <source>
        <dbReference type="EMBL" id="AZN72662.1"/>
    </source>
</evidence>
<evidence type="ECO:0000256" key="1">
    <source>
        <dbReference type="ARBA" id="ARBA00000085"/>
    </source>
</evidence>
<evidence type="ECO:0000256" key="8">
    <source>
        <dbReference type="ARBA" id="ARBA00022989"/>
    </source>
</evidence>
<comment type="catalytic activity">
    <reaction evidence="1">
        <text>ATP + protein L-histidine = ADP + protein N-phospho-L-histidine.</text>
        <dbReference type="EC" id="2.7.13.3"/>
    </reaction>
</comment>
<dbReference type="Pfam" id="PF02518">
    <property type="entry name" value="HATPase_c"/>
    <property type="match status" value="1"/>
</dbReference>
<evidence type="ECO:0000256" key="10">
    <source>
        <dbReference type="ARBA" id="ARBA00023136"/>
    </source>
</evidence>
<dbReference type="SUPFAM" id="SSF47384">
    <property type="entry name" value="Homodimeric domain of signal transducing histidine kinase"/>
    <property type="match status" value="1"/>
</dbReference>
<feature type="domain" description="HAMP" evidence="13">
    <location>
        <begin position="187"/>
        <end position="240"/>
    </location>
</feature>
<dbReference type="KEGG" id="abaw:D5400_16525"/>
<dbReference type="CDD" id="cd06225">
    <property type="entry name" value="HAMP"/>
    <property type="match status" value="1"/>
</dbReference>
<dbReference type="OrthoDB" id="9815202at2"/>
<dbReference type="CDD" id="cd00082">
    <property type="entry name" value="HisKA"/>
    <property type="match status" value="1"/>
</dbReference>
<evidence type="ECO:0000259" key="12">
    <source>
        <dbReference type="PROSITE" id="PS50109"/>
    </source>
</evidence>
<evidence type="ECO:0000256" key="11">
    <source>
        <dbReference type="SAM" id="Phobius"/>
    </source>
</evidence>
<dbReference type="PROSITE" id="PS50885">
    <property type="entry name" value="HAMP"/>
    <property type="match status" value="1"/>
</dbReference>
<evidence type="ECO:0000256" key="2">
    <source>
        <dbReference type="ARBA" id="ARBA00004370"/>
    </source>
</evidence>
<evidence type="ECO:0000256" key="5">
    <source>
        <dbReference type="ARBA" id="ARBA00022679"/>
    </source>
</evidence>
<evidence type="ECO:0000256" key="3">
    <source>
        <dbReference type="ARBA" id="ARBA00012438"/>
    </source>
</evidence>
<dbReference type="PROSITE" id="PS50109">
    <property type="entry name" value="HIS_KIN"/>
    <property type="match status" value="1"/>
</dbReference>
<proteinExistence type="predicted"/>
<keyword evidence="5" id="KW-0808">Transferase</keyword>
<comment type="subcellular location">
    <subcellularLocation>
        <location evidence="2">Membrane</location>
    </subcellularLocation>
</comment>
<keyword evidence="8 11" id="KW-1133">Transmembrane helix</keyword>
<dbReference type="AlphaFoldDB" id="A0A3Q8XQ02"/>
<dbReference type="SMART" id="SM00304">
    <property type="entry name" value="HAMP"/>
    <property type="match status" value="1"/>
</dbReference>
<dbReference type="GO" id="GO:0005886">
    <property type="term" value="C:plasma membrane"/>
    <property type="evidence" value="ECO:0007669"/>
    <property type="project" value="TreeGrafter"/>
</dbReference>
<dbReference type="InterPro" id="IPR003660">
    <property type="entry name" value="HAMP_dom"/>
</dbReference>
<accession>A0A3Q8XQ02</accession>
<protein>
    <recommendedName>
        <fullName evidence="3">histidine kinase</fullName>
        <ecNumber evidence="3">2.7.13.3</ecNumber>
    </recommendedName>
</protein>
<organism evidence="14 15">
    <name type="scientific">Georhizobium profundi</name>
    <dbReference type="NCBI Taxonomy" id="2341112"/>
    <lineage>
        <taxon>Bacteria</taxon>
        <taxon>Pseudomonadati</taxon>
        <taxon>Pseudomonadota</taxon>
        <taxon>Alphaproteobacteria</taxon>
        <taxon>Hyphomicrobiales</taxon>
        <taxon>Rhizobiaceae</taxon>
        <taxon>Georhizobium</taxon>
    </lineage>
</organism>
<keyword evidence="6 11" id="KW-0812">Transmembrane</keyword>
<dbReference type="GO" id="GO:0000155">
    <property type="term" value="F:phosphorelay sensor kinase activity"/>
    <property type="evidence" value="ECO:0007669"/>
    <property type="project" value="InterPro"/>
</dbReference>
<dbReference type="Gene3D" id="6.10.340.10">
    <property type="match status" value="1"/>
</dbReference>
<dbReference type="SMART" id="SM00388">
    <property type="entry name" value="HisKA"/>
    <property type="match status" value="1"/>
</dbReference>
<dbReference type="InterPro" id="IPR004358">
    <property type="entry name" value="Sig_transdc_His_kin-like_C"/>
</dbReference>
<dbReference type="SUPFAM" id="SSF158472">
    <property type="entry name" value="HAMP domain-like"/>
    <property type="match status" value="1"/>
</dbReference>
<reference evidence="14 15" key="1">
    <citation type="submission" date="2018-09" db="EMBL/GenBank/DDBJ databases">
        <title>Marinorhizobium profundi gen. nov., sp. nov., isolated from a deep-sea sediment sample from the New Britain Trench and proposal of Marinorhizobiaceae fam. nov. in the order Rhizobiales of the class Alphaproteobacteria.</title>
        <authorList>
            <person name="Cao J."/>
        </authorList>
    </citation>
    <scope>NUCLEOTIDE SEQUENCE [LARGE SCALE GENOMIC DNA]</scope>
    <source>
        <strain evidence="14 15">WS11</strain>
    </source>
</reference>
<dbReference type="InterPro" id="IPR036097">
    <property type="entry name" value="HisK_dim/P_sf"/>
</dbReference>